<keyword evidence="1" id="KW-0812">Transmembrane</keyword>
<organism evidence="2 3">
    <name type="scientific">Hydrocarboniclastica marina</name>
    <dbReference type="NCBI Taxonomy" id="2259620"/>
    <lineage>
        <taxon>Bacteria</taxon>
        <taxon>Pseudomonadati</taxon>
        <taxon>Pseudomonadota</taxon>
        <taxon>Gammaproteobacteria</taxon>
        <taxon>Alteromonadales</taxon>
        <taxon>Alteromonadaceae</taxon>
        <taxon>Hydrocarboniclastica</taxon>
    </lineage>
</organism>
<dbReference type="Proteomes" id="UP000298049">
    <property type="component" value="Chromosome"/>
</dbReference>
<dbReference type="KEGG" id="hmi:soil367_17560"/>
<gene>
    <name evidence="2" type="ORF">soil367_17560</name>
</gene>
<evidence type="ECO:0000256" key="1">
    <source>
        <dbReference type="SAM" id="Phobius"/>
    </source>
</evidence>
<dbReference type="OrthoDB" id="6371106at2"/>
<dbReference type="AlphaFoldDB" id="A0A4P7XKC8"/>
<evidence type="ECO:0000313" key="3">
    <source>
        <dbReference type="Proteomes" id="UP000298049"/>
    </source>
</evidence>
<protein>
    <submittedName>
        <fullName evidence="2">Uncharacterized protein</fullName>
    </submittedName>
</protein>
<sequence length="71" mass="7614">MEKLLTWSNIAFFGFIAGLLASLVMAYPLADSLSMSVQVAAHISTMLFAIGIKVSYIARLASLKALGRPII</sequence>
<dbReference type="EMBL" id="CP031093">
    <property type="protein sequence ID" value="QCF27581.1"/>
    <property type="molecule type" value="Genomic_DNA"/>
</dbReference>
<dbReference type="RefSeq" id="WP_136550293.1">
    <property type="nucleotide sequence ID" value="NZ_CP031093.1"/>
</dbReference>
<accession>A0A4P7XKC8</accession>
<feature type="transmembrane region" description="Helical" evidence="1">
    <location>
        <begin position="36"/>
        <end position="58"/>
    </location>
</feature>
<evidence type="ECO:0000313" key="2">
    <source>
        <dbReference type="EMBL" id="QCF27581.1"/>
    </source>
</evidence>
<keyword evidence="1" id="KW-0472">Membrane</keyword>
<name>A0A4P7XKC8_9ALTE</name>
<proteinExistence type="predicted"/>
<keyword evidence="3" id="KW-1185">Reference proteome</keyword>
<reference evidence="2 3" key="1">
    <citation type="submission" date="2018-07" db="EMBL/GenBank/DDBJ databases">
        <title>Marsedoiliclastica nanhaica gen. nov. sp. nov., a novel marine hydrocarbonoclastic bacterium isolated from an in-situ enriched hydrocarbon-degrading consortium in deep-sea sediment.</title>
        <authorList>
            <person name="Dong C."/>
            <person name="Ma T."/>
            <person name="Liu R."/>
            <person name="Shao Z."/>
        </authorList>
    </citation>
    <scope>NUCLEOTIDE SEQUENCE [LARGE SCALE GENOMIC DNA]</scope>
    <source>
        <strain evidence="3">soil36-7</strain>
    </source>
</reference>
<keyword evidence="1" id="KW-1133">Transmembrane helix</keyword>